<name>A0ABN9J5S3_9RALS</name>
<keyword evidence="2" id="KW-1185">Reference proteome</keyword>
<gene>
    <name evidence="1" type="ORF">LMG19083_03728</name>
</gene>
<comment type="caution">
    <text evidence="1">The sequence shown here is derived from an EMBL/GenBank/DDBJ whole genome shotgun (WGS) entry which is preliminary data.</text>
</comment>
<protein>
    <submittedName>
        <fullName evidence="1">Uncharacterized protein</fullName>
    </submittedName>
</protein>
<dbReference type="Proteomes" id="UP001189813">
    <property type="component" value="Unassembled WGS sequence"/>
</dbReference>
<evidence type="ECO:0000313" key="2">
    <source>
        <dbReference type="Proteomes" id="UP001189813"/>
    </source>
</evidence>
<sequence>MSCPPHPPDIVVKFHLTARTAEGSARVVRSGYRPIYGIRPDYWSSAHHEFVNAEVAKTDEPCEAEVWLLAPEAHPHTMWIGRTIQVAEGPRIVGVAEVQQILNPLLERPAPKA</sequence>
<organism evidence="1 2">
    <name type="scientific">Ralstonia psammae</name>
    <dbReference type="NCBI Taxonomy" id="3058598"/>
    <lineage>
        <taxon>Bacteria</taxon>
        <taxon>Pseudomonadati</taxon>
        <taxon>Pseudomonadota</taxon>
        <taxon>Betaproteobacteria</taxon>
        <taxon>Burkholderiales</taxon>
        <taxon>Burkholderiaceae</taxon>
        <taxon>Ralstonia</taxon>
    </lineage>
</organism>
<evidence type="ECO:0000313" key="1">
    <source>
        <dbReference type="EMBL" id="CAJ0802442.1"/>
    </source>
</evidence>
<accession>A0ABN9J5S3</accession>
<reference evidence="1 2" key="1">
    <citation type="submission" date="2023-07" db="EMBL/GenBank/DDBJ databases">
        <authorList>
            <person name="Peeters C."/>
        </authorList>
    </citation>
    <scope>NUCLEOTIDE SEQUENCE [LARGE SCALE GENOMIC DNA]</scope>
    <source>
        <strain evidence="1 2">LMG 19083</strain>
    </source>
</reference>
<dbReference type="EMBL" id="CATZBU010000010">
    <property type="protein sequence ID" value="CAJ0802442.1"/>
    <property type="molecule type" value="Genomic_DNA"/>
</dbReference>
<proteinExistence type="predicted"/>
<dbReference type="Gene3D" id="2.40.30.10">
    <property type="entry name" value="Translation factors"/>
    <property type="match status" value="1"/>
</dbReference>